<evidence type="ECO:0000313" key="2">
    <source>
        <dbReference type="Proteomes" id="UP000282388"/>
    </source>
</evidence>
<name>A0A3A8EC40_9GAMM</name>
<accession>A0A3A8EC40</accession>
<protein>
    <submittedName>
        <fullName evidence="1">Uncharacterized protein</fullName>
    </submittedName>
</protein>
<sequence>MYNMANCNSFAALNLDHSLKAQLKIVKSLPSSIINLLLSQSLILNRQTSKFSLSIQDNKANFNLNMLHHLDLH</sequence>
<organism evidence="1 2">
    <name type="scientific">Acinetobacter tianfuensis</name>
    <dbReference type="NCBI Taxonomy" id="2419603"/>
    <lineage>
        <taxon>Bacteria</taxon>
        <taxon>Pseudomonadati</taxon>
        <taxon>Pseudomonadota</taxon>
        <taxon>Gammaproteobacteria</taxon>
        <taxon>Moraxellales</taxon>
        <taxon>Moraxellaceae</taxon>
        <taxon>Acinetobacter</taxon>
    </lineage>
</organism>
<gene>
    <name evidence="1" type="ORF">D7V32_05785</name>
</gene>
<dbReference type="EMBL" id="RAXV01000009">
    <property type="protein sequence ID" value="RKG32447.1"/>
    <property type="molecule type" value="Genomic_DNA"/>
</dbReference>
<dbReference type="Proteomes" id="UP000282388">
    <property type="component" value="Unassembled WGS sequence"/>
</dbReference>
<dbReference type="AlphaFoldDB" id="A0A3A8EC40"/>
<keyword evidence="2" id="KW-1185">Reference proteome</keyword>
<reference evidence="1 2" key="1">
    <citation type="submission" date="2018-09" db="EMBL/GenBank/DDBJ databases">
        <title>The draft genome of Acinetobacter spp. strains.</title>
        <authorList>
            <person name="Qin J."/>
            <person name="Feng Y."/>
            <person name="Zong Z."/>
        </authorList>
    </citation>
    <scope>NUCLEOTIDE SEQUENCE [LARGE SCALE GENOMIC DNA]</scope>
    <source>
        <strain evidence="1 2">WCHAc060012</strain>
    </source>
</reference>
<proteinExistence type="predicted"/>
<evidence type="ECO:0000313" key="1">
    <source>
        <dbReference type="EMBL" id="RKG32447.1"/>
    </source>
</evidence>
<comment type="caution">
    <text evidence="1">The sequence shown here is derived from an EMBL/GenBank/DDBJ whole genome shotgun (WGS) entry which is preliminary data.</text>
</comment>